<dbReference type="RefSeq" id="WP_251510134.1">
    <property type="nucleotide sequence ID" value="NZ_JAMBON010000001.1"/>
</dbReference>
<comment type="function">
    <text evidence="10">Required for transformation and DNA binding.</text>
</comment>
<accession>A0ABW4HXZ1</accession>
<dbReference type="PROSITE" id="PS00409">
    <property type="entry name" value="PROKAR_NTER_METHYL"/>
    <property type="match status" value="1"/>
</dbReference>
<comment type="caution">
    <text evidence="11">The sequence shown here is derived from an EMBL/GenBank/DDBJ whole genome shotgun (WGS) entry which is preliminary data.</text>
</comment>
<dbReference type="InterPro" id="IPR012902">
    <property type="entry name" value="N_methyl_site"/>
</dbReference>
<evidence type="ECO:0000256" key="6">
    <source>
        <dbReference type="ARBA" id="ARBA00022989"/>
    </source>
</evidence>
<dbReference type="Gene3D" id="3.30.700.10">
    <property type="entry name" value="Glycoprotein, Type 4 Pilin"/>
    <property type="match status" value="1"/>
</dbReference>
<dbReference type="EMBL" id="JBHUDE010000166">
    <property type="protein sequence ID" value="MFD1610006.1"/>
    <property type="molecule type" value="Genomic_DNA"/>
</dbReference>
<dbReference type="SUPFAM" id="SSF54523">
    <property type="entry name" value="Pili subunits"/>
    <property type="match status" value="1"/>
</dbReference>
<dbReference type="Pfam" id="PF07963">
    <property type="entry name" value="N_methyl"/>
    <property type="match status" value="1"/>
</dbReference>
<dbReference type="NCBIfam" id="TIGR02532">
    <property type="entry name" value="IV_pilin_GFxxxE"/>
    <property type="match status" value="1"/>
</dbReference>
<dbReference type="Proteomes" id="UP001597221">
    <property type="component" value="Unassembled WGS sequence"/>
</dbReference>
<dbReference type="NCBIfam" id="NF040999">
    <property type="entry name" value="pilin_ComGC"/>
    <property type="match status" value="1"/>
</dbReference>
<dbReference type="InterPro" id="IPR045584">
    <property type="entry name" value="Pilin-like"/>
</dbReference>
<keyword evidence="5 10" id="KW-0812">Transmembrane</keyword>
<dbReference type="InterPro" id="IPR016940">
    <property type="entry name" value="ComGC"/>
</dbReference>
<evidence type="ECO:0000256" key="1">
    <source>
        <dbReference type="ARBA" id="ARBA00004162"/>
    </source>
</evidence>
<evidence type="ECO:0000313" key="11">
    <source>
        <dbReference type="EMBL" id="MFD1610006.1"/>
    </source>
</evidence>
<evidence type="ECO:0000313" key="12">
    <source>
        <dbReference type="Proteomes" id="UP001597221"/>
    </source>
</evidence>
<organism evidence="11 12">
    <name type="scientific">Oceanobacillus luteolus</name>
    <dbReference type="NCBI Taxonomy" id="1274358"/>
    <lineage>
        <taxon>Bacteria</taxon>
        <taxon>Bacillati</taxon>
        <taxon>Bacillota</taxon>
        <taxon>Bacilli</taxon>
        <taxon>Bacillales</taxon>
        <taxon>Bacillaceae</taxon>
        <taxon>Oceanobacillus</taxon>
    </lineage>
</organism>
<feature type="transmembrane region" description="Helical" evidence="10">
    <location>
        <begin position="7"/>
        <end position="28"/>
    </location>
</feature>
<evidence type="ECO:0000256" key="9">
    <source>
        <dbReference type="ARBA" id="ARBA00043982"/>
    </source>
</evidence>
<keyword evidence="10" id="KW-0813">Transport</keyword>
<comment type="subunit">
    <text evidence="10">Homodimer.</text>
</comment>
<dbReference type="InterPro" id="IPR000983">
    <property type="entry name" value="Bac_GSPG_pilin"/>
</dbReference>
<keyword evidence="8 10" id="KW-0178">Competence</keyword>
<evidence type="ECO:0000256" key="2">
    <source>
        <dbReference type="ARBA" id="ARBA00004241"/>
    </source>
</evidence>
<name>A0ABW4HXZ1_9BACI</name>
<keyword evidence="3 10" id="KW-1003">Cell membrane</keyword>
<gene>
    <name evidence="11" type="primary">comGC</name>
    <name evidence="11" type="ORF">ACFSBH_20535</name>
</gene>
<keyword evidence="6 10" id="KW-1133">Transmembrane helix</keyword>
<comment type="subcellular location">
    <subcellularLocation>
        <location evidence="1">Cell membrane</location>
        <topology evidence="1">Single-pass membrane protein</topology>
    </subcellularLocation>
    <subcellularLocation>
        <location evidence="2">Cell surface</location>
    </subcellularLocation>
</comment>
<evidence type="ECO:0000256" key="10">
    <source>
        <dbReference type="PIRNR" id="PIRNR029928"/>
    </source>
</evidence>
<dbReference type="PANTHER" id="PTHR30093">
    <property type="entry name" value="GENERAL SECRETION PATHWAY PROTEIN G"/>
    <property type="match status" value="1"/>
</dbReference>
<proteinExistence type="inferred from homology"/>
<dbReference type="PIRSF" id="PIRSF029928">
    <property type="entry name" value="Late_competence_ComGC"/>
    <property type="match status" value="1"/>
</dbReference>
<evidence type="ECO:0000256" key="7">
    <source>
        <dbReference type="ARBA" id="ARBA00023136"/>
    </source>
</evidence>
<protein>
    <recommendedName>
        <fullName evidence="10">ComG operon protein 3</fullName>
    </recommendedName>
</protein>
<comment type="similarity">
    <text evidence="9 10">Belongs to the ComGC family.</text>
</comment>
<dbReference type="PANTHER" id="PTHR30093:SF2">
    <property type="entry name" value="TYPE II SECRETION SYSTEM PROTEIN H"/>
    <property type="match status" value="1"/>
</dbReference>
<keyword evidence="12" id="KW-1185">Reference proteome</keyword>
<evidence type="ECO:0000256" key="4">
    <source>
        <dbReference type="ARBA" id="ARBA00022481"/>
    </source>
</evidence>
<dbReference type="PRINTS" id="PR00813">
    <property type="entry name" value="BCTERIALGSPG"/>
</dbReference>
<evidence type="ECO:0000256" key="5">
    <source>
        <dbReference type="ARBA" id="ARBA00022692"/>
    </source>
</evidence>
<keyword evidence="7 10" id="KW-0472">Membrane</keyword>
<keyword evidence="4" id="KW-0488">Methylation</keyword>
<evidence type="ECO:0000256" key="8">
    <source>
        <dbReference type="ARBA" id="ARBA00023287"/>
    </source>
</evidence>
<sequence length="103" mass="11216">MLKNNKGFTLIEMLIVMLIISVLLILIIPNLTSQSKNVNDKGCDALVAVVQAQADAYYLDKGQTASSIQTLIENNYLEENQKTCGDSQITVSNGKATIKSPQN</sequence>
<reference evidence="12" key="1">
    <citation type="journal article" date="2019" name="Int. J. Syst. Evol. Microbiol.">
        <title>The Global Catalogue of Microorganisms (GCM) 10K type strain sequencing project: providing services to taxonomists for standard genome sequencing and annotation.</title>
        <authorList>
            <consortium name="The Broad Institute Genomics Platform"/>
            <consortium name="The Broad Institute Genome Sequencing Center for Infectious Disease"/>
            <person name="Wu L."/>
            <person name="Ma J."/>
        </authorList>
    </citation>
    <scope>NUCLEOTIDE SEQUENCE [LARGE SCALE GENOMIC DNA]</scope>
    <source>
        <strain evidence="12">CGMCC 1.12376</strain>
    </source>
</reference>
<evidence type="ECO:0000256" key="3">
    <source>
        <dbReference type="ARBA" id="ARBA00022475"/>
    </source>
</evidence>